<proteinExistence type="predicted"/>
<evidence type="ECO:0000313" key="1">
    <source>
        <dbReference type="EMBL" id="PIO58910.1"/>
    </source>
</evidence>
<dbReference type="Gene3D" id="3.40.50.2300">
    <property type="match status" value="1"/>
</dbReference>
<protein>
    <submittedName>
        <fullName evidence="1">Uncharacterized protein</fullName>
    </submittedName>
</protein>
<dbReference type="SUPFAM" id="SSF53822">
    <property type="entry name" value="Periplasmic binding protein-like I"/>
    <property type="match status" value="1"/>
</dbReference>
<gene>
    <name evidence="1" type="ORF">TELCIR_19643</name>
</gene>
<dbReference type="OrthoDB" id="9880600at2759"/>
<accession>A0A2G9TNJ1</accession>
<reference evidence="1 2" key="1">
    <citation type="submission" date="2015-09" db="EMBL/GenBank/DDBJ databases">
        <title>Draft genome of the parasitic nematode Teladorsagia circumcincta isolate WARC Sus (inbred).</title>
        <authorList>
            <person name="Mitreva M."/>
        </authorList>
    </citation>
    <scope>NUCLEOTIDE SEQUENCE [LARGE SCALE GENOMIC DNA]</scope>
    <source>
        <strain evidence="1 2">S</strain>
    </source>
</reference>
<evidence type="ECO:0000313" key="2">
    <source>
        <dbReference type="Proteomes" id="UP000230423"/>
    </source>
</evidence>
<sequence length="104" mass="11392">MSPEDLAGAELCPVFQIGGAFPLHEDDCKTLQPETVQEIVVIQWALTHWNQNPANHNAKLGLYAGDTCSRAQEALSQSLRFLDSVGYHEPKECRTENAGAKLLG</sequence>
<dbReference type="FunFam" id="3.40.50.2300:FF:000489">
    <property type="entry name" value="Protein CBG01593"/>
    <property type="match status" value="1"/>
</dbReference>
<dbReference type="Proteomes" id="UP000230423">
    <property type="component" value="Unassembled WGS sequence"/>
</dbReference>
<dbReference type="InterPro" id="IPR028082">
    <property type="entry name" value="Peripla_BP_I"/>
</dbReference>
<dbReference type="EMBL" id="KZ359439">
    <property type="protein sequence ID" value="PIO58910.1"/>
    <property type="molecule type" value="Genomic_DNA"/>
</dbReference>
<name>A0A2G9TNJ1_TELCI</name>
<keyword evidence="2" id="KW-1185">Reference proteome</keyword>
<dbReference type="AlphaFoldDB" id="A0A2G9TNJ1"/>
<organism evidence="1 2">
    <name type="scientific">Teladorsagia circumcincta</name>
    <name type="common">Brown stomach worm</name>
    <name type="synonym">Ostertagia circumcincta</name>
    <dbReference type="NCBI Taxonomy" id="45464"/>
    <lineage>
        <taxon>Eukaryota</taxon>
        <taxon>Metazoa</taxon>
        <taxon>Ecdysozoa</taxon>
        <taxon>Nematoda</taxon>
        <taxon>Chromadorea</taxon>
        <taxon>Rhabditida</taxon>
        <taxon>Rhabditina</taxon>
        <taxon>Rhabditomorpha</taxon>
        <taxon>Strongyloidea</taxon>
        <taxon>Trichostrongylidae</taxon>
        <taxon>Teladorsagia</taxon>
    </lineage>
</organism>